<dbReference type="EMBL" id="UAPR01000001">
    <property type="protein sequence ID" value="SPT54660.1"/>
    <property type="molecule type" value="Genomic_DNA"/>
</dbReference>
<dbReference type="RefSeq" id="WP_111822812.1">
    <property type="nucleotide sequence ID" value="NZ_CP133472.1"/>
</dbReference>
<keyword evidence="2" id="KW-0472">Membrane</keyword>
<keyword evidence="4" id="KW-1185">Reference proteome</keyword>
<feature type="transmembrane region" description="Helical" evidence="2">
    <location>
        <begin position="12"/>
        <end position="33"/>
    </location>
</feature>
<dbReference type="OrthoDB" id="3258308at2"/>
<feature type="transmembrane region" description="Helical" evidence="2">
    <location>
        <begin position="45"/>
        <end position="65"/>
    </location>
</feature>
<dbReference type="Proteomes" id="UP000250192">
    <property type="component" value="Unassembled WGS sequence"/>
</dbReference>
<feature type="region of interest" description="Disordered" evidence="1">
    <location>
        <begin position="91"/>
        <end position="111"/>
    </location>
</feature>
<dbReference type="GeneID" id="93757561"/>
<evidence type="ECO:0000313" key="4">
    <source>
        <dbReference type="Proteomes" id="UP000250192"/>
    </source>
</evidence>
<dbReference type="AlphaFoldDB" id="A0A2X0UG72"/>
<keyword evidence="2" id="KW-0812">Transmembrane</keyword>
<proteinExistence type="predicted"/>
<name>A0A2X0UG72_9ACTO</name>
<evidence type="ECO:0000256" key="2">
    <source>
        <dbReference type="SAM" id="Phobius"/>
    </source>
</evidence>
<reference evidence="3 4" key="1">
    <citation type="submission" date="2018-06" db="EMBL/GenBank/DDBJ databases">
        <authorList>
            <consortium name="Pathogen Informatics"/>
            <person name="Doyle S."/>
        </authorList>
    </citation>
    <scope>NUCLEOTIDE SEQUENCE [LARGE SCALE GENOMIC DNA]</scope>
    <source>
        <strain evidence="3 4">NCTC9935</strain>
    </source>
</reference>
<protein>
    <submittedName>
        <fullName evidence="3">Uncharacterized protein</fullName>
    </submittedName>
</protein>
<sequence>MPQQETTTHDKLLVFGITGAFMSLTIVLGYFLSPGSWSPAIATAAASYLVVSSVVAAGAGIRVLYRDWKTPPRHRVGDSSVVLQAGLATPSTTHADGQAGVPERPSAPKPPTDFASIDGAISYAQQSGFSIINLFTEHTPLSEYRDAVGAEIIYLVLSHIAEIDKNASITISGSAIDGALTLTISALTAKSHVLAERRMGEIRALVDALNGTVETDEEISTWTLTADMPAAAGAPA</sequence>
<gene>
    <name evidence="3" type="ORF">NCTC9935_00201</name>
</gene>
<organism evidence="3 4">
    <name type="scientific">Schaalia odontolytica</name>
    <dbReference type="NCBI Taxonomy" id="1660"/>
    <lineage>
        <taxon>Bacteria</taxon>
        <taxon>Bacillati</taxon>
        <taxon>Actinomycetota</taxon>
        <taxon>Actinomycetes</taxon>
        <taxon>Actinomycetales</taxon>
        <taxon>Actinomycetaceae</taxon>
        <taxon>Schaalia</taxon>
    </lineage>
</organism>
<keyword evidence="2" id="KW-1133">Transmembrane helix</keyword>
<evidence type="ECO:0000256" key="1">
    <source>
        <dbReference type="SAM" id="MobiDB-lite"/>
    </source>
</evidence>
<accession>A0A2X0UG72</accession>
<evidence type="ECO:0000313" key="3">
    <source>
        <dbReference type="EMBL" id="SPT54660.1"/>
    </source>
</evidence>